<dbReference type="Proteomes" id="UP001238088">
    <property type="component" value="Unassembled WGS sequence"/>
</dbReference>
<organism evidence="1 2">
    <name type="scientific">Cytobacillus purgationiresistens</name>
    <dbReference type="NCBI Taxonomy" id="863449"/>
    <lineage>
        <taxon>Bacteria</taxon>
        <taxon>Bacillati</taxon>
        <taxon>Bacillota</taxon>
        <taxon>Bacilli</taxon>
        <taxon>Bacillales</taxon>
        <taxon>Bacillaceae</taxon>
        <taxon>Cytobacillus</taxon>
    </lineage>
</organism>
<name>A0ABU0AIY9_9BACI</name>
<proteinExistence type="predicted"/>
<comment type="caution">
    <text evidence="1">The sequence shown here is derived from an EMBL/GenBank/DDBJ whole genome shotgun (WGS) entry which is preliminary data.</text>
</comment>
<reference evidence="1 2" key="1">
    <citation type="submission" date="2023-07" db="EMBL/GenBank/DDBJ databases">
        <title>Genomic Encyclopedia of Type Strains, Phase IV (KMG-IV): sequencing the most valuable type-strain genomes for metagenomic binning, comparative biology and taxonomic classification.</title>
        <authorList>
            <person name="Goeker M."/>
        </authorList>
    </citation>
    <scope>NUCLEOTIDE SEQUENCE [LARGE SCALE GENOMIC DNA]</scope>
    <source>
        <strain evidence="1 2">DSM 23494</strain>
    </source>
</reference>
<protein>
    <submittedName>
        <fullName evidence="1">Uncharacterized protein</fullName>
    </submittedName>
</protein>
<gene>
    <name evidence="1" type="ORF">J2S17_003113</name>
</gene>
<sequence>MTKKLSVSEASFINLIESGKYKELKQTEIFISQAKEHLRSSLNEWEGKRHAFPNLNMVAKFVPQKKWETNHASLIEDLFCYVKPEYIFPLISFNKKATDEQSYIDIKPFIEEPTFFVKSTLNKVGKKSLMTNDYLFGGQSIEELITEIRDSSIQYRSLKEAYEEFKRSAESCSVLNSKKKVPTPFGSVSLIKKQADWSSEKVYKNLGEGYLINFGKVNLALLDEYMMSGLIPKHIVSPHRQITDITLKFVVMQLDTEEKIMNIHQKKIRRLSLQRYA</sequence>
<evidence type="ECO:0000313" key="1">
    <source>
        <dbReference type="EMBL" id="MDQ0271225.1"/>
    </source>
</evidence>
<dbReference type="EMBL" id="JAUSUB010000013">
    <property type="protein sequence ID" value="MDQ0271225.1"/>
    <property type="molecule type" value="Genomic_DNA"/>
</dbReference>
<keyword evidence="2" id="KW-1185">Reference proteome</keyword>
<evidence type="ECO:0000313" key="2">
    <source>
        <dbReference type="Proteomes" id="UP001238088"/>
    </source>
</evidence>
<dbReference type="RefSeq" id="WP_307476235.1">
    <property type="nucleotide sequence ID" value="NZ_JAUSUB010000013.1"/>
</dbReference>
<accession>A0ABU0AIY9</accession>